<comment type="subcellular location">
    <subcellularLocation>
        <location evidence="1">Nucleus</location>
    </subcellularLocation>
</comment>
<dbReference type="PANTHER" id="PTHR37534:SF12">
    <property type="entry name" value="ZN(2)-C6 FUNGAL-TYPE DOMAIN-CONTAINING PROTEIN"/>
    <property type="match status" value="1"/>
</dbReference>
<evidence type="ECO:0000256" key="1">
    <source>
        <dbReference type="ARBA" id="ARBA00004123"/>
    </source>
</evidence>
<dbReference type="Pfam" id="PF00172">
    <property type="entry name" value="Zn_clus"/>
    <property type="match status" value="1"/>
</dbReference>
<evidence type="ECO:0000256" key="3">
    <source>
        <dbReference type="SAM" id="MobiDB-lite"/>
    </source>
</evidence>
<evidence type="ECO:0000313" key="5">
    <source>
        <dbReference type="EMBL" id="KAL1588399.1"/>
    </source>
</evidence>
<dbReference type="GO" id="GO:0005634">
    <property type="term" value="C:nucleus"/>
    <property type="evidence" value="ECO:0007669"/>
    <property type="project" value="UniProtKB-SubCell"/>
</dbReference>
<comment type="caution">
    <text evidence="5">The sequence shown here is derived from an EMBL/GenBank/DDBJ whole genome shotgun (WGS) entry which is preliminary data.</text>
</comment>
<feature type="region of interest" description="Disordered" evidence="3">
    <location>
        <begin position="1"/>
        <end position="46"/>
    </location>
</feature>
<proteinExistence type="predicted"/>
<dbReference type="CDD" id="cd00067">
    <property type="entry name" value="GAL4"/>
    <property type="match status" value="1"/>
</dbReference>
<feature type="region of interest" description="Disordered" evidence="3">
    <location>
        <begin position="103"/>
        <end position="129"/>
    </location>
</feature>
<dbReference type="InterPro" id="IPR001138">
    <property type="entry name" value="Zn2Cys6_DnaBD"/>
</dbReference>
<dbReference type="GeneID" id="96004381"/>
<gene>
    <name evidence="5" type="ORF">WHR41_02937</name>
</gene>
<name>A0AB34KTS1_9PEZI</name>
<dbReference type="PROSITE" id="PS00463">
    <property type="entry name" value="ZN2_CY6_FUNGAL_1"/>
    <property type="match status" value="1"/>
</dbReference>
<evidence type="ECO:0000256" key="2">
    <source>
        <dbReference type="ARBA" id="ARBA00023242"/>
    </source>
</evidence>
<dbReference type="InterPro" id="IPR021858">
    <property type="entry name" value="Fun_TF"/>
</dbReference>
<evidence type="ECO:0000259" key="4">
    <source>
        <dbReference type="PROSITE" id="PS50048"/>
    </source>
</evidence>
<dbReference type="SMART" id="SM00066">
    <property type="entry name" value="GAL4"/>
    <property type="match status" value="1"/>
</dbReference>
<dbReference type="Pfam" id="PF11951">
    <property type="entry name" value="Fungal_trans_2"/>
    <property type="match status" value="1"/>
</dbReference>
<organism evidence="5 6">
    <name type="scientific">Cladosporium halotolerans</name>
    <dbReference type="NCBI Taxonomy" id="1052096"/>
    <lineage>
        <taxon>Eukaryota</taxon>
        <taxon>Fungi</taxon>
        <taxon>Dikarya</taxon>
        <taxon>Ascomycota</taxon>
        <taxon>Pezizomycotina</taxon>
        <taxon>Dothideomycetes</taxon>
        <taxon>Dothideomycetidae</taxon>
        <taxon>Cladosporiales</taxon>
        <taxon>Cladosporiaceae</taxon>
        <taxon>Cladosporium</taxon>
    </lineage>
</organism>
<dbReference type="RefSeq" id="XP_069231504.1">
    <property type="nucleotide sequence ID" value="XM_069371543.1"/>
</dbReference>
<dbReference type="Proteomes" id="UP000803884">
    <property type="component" value="Unassembled WGS sequence"/>
</dbReference>
<dbReference type="PROSITE" id="PS50048">
    <property type="entry name" value="ZN2_CY6_FUNGAL_2"/>
    <property type="match status" value="1"/>
</dbReference>
<protein>
    <recommendedName>
        <fullName evidence="4">Zn(2)-C6 fungal-type domain-containing protein</fullName>
    </recommendedName>
</protein>
<accession>A0AB34KTS1</accession>
<keyword evidence="6" id="KW-1185">Reference proteome</keyword>
<feature type="domain" description="Zn(2)-C6 fungal-type" evidence="4">
    <location>
        <begin position="47"/>
        <end position="77"/>
    </location>
</feature>
<dbReference type="SUPFAM" id="SSF57701">
    <property type="entry name" value="Zn2/Cys6 DNA-binding domain"/>
    <property type="match status" value="1"/>
</dbReference>
<dbReference type="InterPro" id="IPR036864">
    <property type="entry name" value="Zn2-C6_fun-type_DNA-bd_sf"/>
</dbReference>
<sequence>MSSSASRAGSSTSNTKMAVSTATKTSALSAESKPTTASKMHRRSRSGCFTCRLRRKKCEEGKPSCKACRHLGLRCDYKRPMWWGNTEQRRQQKEHIKDVIKHTQMSKKGPQPSQLQSVTTPPSLCHSIPSAPTSVEVYTDSMPESRASSVDTPFTGPCDFGQVSQDSYFQIPPHPQYAAPHAQYPMYSPYEIDIKTERSIFVNEVQTRRDSTISTFSTYQPPSSSNGLSGYPSDSWVQQEYHENLQETFPEEQVDFNFFDFPHGQITPTHETVIDIEEGDKYLLNHFLDKVIKLVFPILDTNQHGSARSDVVLPALESNKAYLHCCLSIAATHMKATDGISGEQIDNDIVRHRYTAISELCEALNRDTNHDRILEATLGMIFFQCSVGRPDDALPDIPWHQHFQAATSLVNKLELPSNVVEMSTTGVSHPPFNMTLTAWIDILGATMVGRMPVFADTYRNLNLNQGSAGLAELMGCEDKIMFLISEIACLDLQRSEDLDDILLCKYVQILATEIGSFECAAGSVVDTCFSPTGAIRPKQLRTNLTAVFRLAARIYLVSLVPGYEPRSPAVCHLLAQFSELMNFIPEGPDGFDRSLAWPLLVAGASATAGTPFRFMFADRCAKLGDAAGFGSFGRIREILATIWARNDAAAEAGDHRGVHWREVMREKEWDFLLI</sequence>
<reference evidence="5 6" key="1">
    <citation type="journal article" date="2020" name="Microbiol. Resour. Announc.">
        <title>Draft Genome Sequence of a Cladosporium Species Isolated from the Mesophotic Ascidian Didemnum maculosum.</title>
        <authorList>
            <person name="Gioti A."/>
            <person name="Siaperas R."/>
            <person name="Nikolaivits E."/>
            <person name="Le Goff G."/>
            <person name="Ouazzani J."/>
            <person name="Kotoulas G."/>
            <person name="Topakas E."/>
        </authorList>
    </citation>
    <scope>NUCLEOTIDE SEQUENCE [LARGE SCALE GENOMIC DNA]</scope>
    <source>
        <strain evidence="5 6">TM138-S3</strain>
    </source>
</reference>
<keyword evidence="2" id="KW-0539">Nucleus</keyword>
<dbReference type="Gene3D" id="4.10.240.10">
    <property type="entry name" value="Zn(2)-C6 fungal-type DNA-binding domain"/>
    <property type="match status" value="1"/>
</dbReference>
<dbReference type="GO" id="GO:0008270">
    <property type="term" value="F:zinc ion binding"/>
    <property type="evidence" value="ECO:0007669"/>
    <property type="project" value="InterPro"/>
</dbReference>
<evidence type="ECO:0000313" key="6">
    <source>
        <dbReference type="Proteomes" id="UP000803884"/>
    </source>
</evidence>
<feature type="compositionally biased region" description="Low complexity" evidence="3">
    <location>
        <begin position="1"/>
        <end position="13"/>
    </location>
</feature>
<feature type="compositionally biased region" description="Polar residues" evidence="3">
    <location>
        <begin position="14"/>
        <end position="38"/>
    </location>
</feature>
<dbReference type="AlphaFoldDB" id="A0AB34KTS1"/>
<dbReference type="EMBL" id="JAAQHG020000007">
    <property type="protein sequence ID" value="KAL1588399.1"/>
    <property type="molecule type" value="Genomic_DNA"/>
</dbReference>
<feature type="compositionally biased region" description="Polar residues" evidence="3">
    <location>
        <begin position="111"/>
        <end position="122"/>
    </location>
</feature>
<dbReference type="PANTHER" id="PTHR37534">
    <property type="entry name" value="TRANSCRIPTIONAL ACTIVATOR PROTEIN UGA3"/>
    <property type="match status" value="1"/>
</dbReference>
<dbReference type="GO" id="GO:0000981">
    <property type="term" value="F:DNA-binding transcription factor activity, RNA polymerase II-specific"/>
    <property type="evidence" value="ECO:0007669"/>
    <property type="project" value="InterPro"/>
</dbReference>